<feature type="domain" description="VIT" evidence="10">
    <location>
        <begin position="14"/>
        <end position="143"/>
    </location>
</feature>
<dbReference type="GO" id="GO:0005576">
    <property type="term" value="C:extracellular region"/>
    <property type="evidence" value="ECO:0007669"/>
    <property type="project" value="UniProtKB-SubCell"/>
</dbReference>
<dbReference type="PANTHER" id="PTHR10338">
    <property type="entry name" value="INTER-ALPHA-TRYPSIN INHIBITOR HEAVY CHAIN FAMILY MEMBER"/>
    <property type="match status" value="1"/>
</dbReference>
<feature type="domain" description="VWFA" evidence="9">
    <location>
        <begin position="269"/>
        <end position="447"/>
    </location>
</feature>
<evidence type="ECO:0000256" key="4">
    <source>
        <dbReference type="ARBA" id="ARBA00022690"/>
    </source>
</evidence>
<dbReference type="Gene3D" id="3.40.50.410">
    <property type="entry name" value="von Willebrand factor, type A domain"/>
    <property type="match status" value="1"/>
</dbReference>
<comment type="similarity">
    <text evidence="2">Belongs to the ITIH family.</text>
</comment>
<accession>A0ABD1JWM0</accession>
<evidence type="ECO:0000256" key="7">
    <source>
        <dbReference type="ARBA" id="ARBA00023180"/>
    </source>
</evidence>
<evidence type="ECO:0000313" key="12">
    <source>
        <dbReference type="Proteomes" id="UP001591681"/>
    </source>
</evidence>
<feature type="signal peptide" evidence="8">
    <location>
        <begin position="1"/>
        <end position="19"/>
    </location>
</feature>
<evidence type="ECO:0000259" key="9">
    <source>
        <dbReference type="PROSITE" id="PS50234"/>
    </source>
</evidence>
<evidence type="ECO:0000256" key="1">
    <source>
        <dbReference type="ARBA" id="ARBA00004613"/>
    </source>
</evidence>
<dbReference type="SMART" id="SM00327">
    <property type="entry name" value="VWA"/>
    <property type="match status" value="1"/>
</dbReference>
<evidence type="ECO:0000313" key="11">
    <source>
        <dbReference type="EMBL" id="KAL2091288.1"/>
    </source>
</evidence>
<evidence type="ECO:0000256" key="6">
    <source>
        <dbReference type="ARBA" id="ARBA00022900"/>
    </source>
</evidence>
<name>A0ABD1JWM0_9TELE</name>
<dbReference type="Pfam" id="PF00092">
    <property type="entry name" value="VWA"/>
    <property type="match status" value="1"/>
</dbReference>
<keyword evidence="12" id="KW-1185">Reference proteome</keyword>
<sequence>MDGAAAVFVLSLLFIGLDGAPTGKSSNWDIYSFHINSIVTSRYAITVITSRVANRRNESTEIDFHVKIPKTAFISKFRMTIDGQTYDGIVKQKEEAKKQYTAAVTRGQSAGLVSSVGRTLEDFKTSVAVAAHSKVTFELTYEELLQRRLGKYELLINAQPGQIVKDFKIDVKIYEKPGINFLEVKGSLAEKDLANAVTKLRTEKEAWAYFYPTHDQQMQCDGCGETGLNGDLKILYDVNRPLSQGDVVEHGGYFVHFFAPTDLPRIPKNVVFIIDQSGSMHGRKMMQTRDALLRILDDLAEEDYFGLILFDSLVTPWKYELLQATPRNLEMAKAFVRTITDRGATDINAAVLQGVEMINKHPREGSASILILLTDGDPTSGETNQGTIQSNVRNAIGKKFPLYCLGFGFDVNFEFLQKMAKENSGVARRIYQDSDAALQLKGFYEEVATPLLTGVQMNYTGATNLTQTTFSHYYNGSELVVAGHIDDNNIHDFRTDIIAISKHSKVMYSDIKPTKDEKLPAVMSDFENFLKRLWACLTVKQLLEKELMLTGEEKETVKKQVIDLSLKYSFVTPHTSMVVTKPQGEDSHVADKPKEGEKPAIVTTRAWAAAPGVSFRGLQHHFLHHPGFAAPDAGFSMAQLQPAPVPDARLVGTVAMDYMDYDYGHVASRSRALPFPTRTSRMIQRGRGGYGRVFGRGRQNKIRATHVPSLATATIPAEVTGRPQGLPFYFPAAPTVRFLLAADGQAAPLCFDIPAGTSLKLLQDPGSGILINGQLSSMANKGFQKIVIHINAEKYIEFNTSKIILKDGQNTTSYMWTDKDNEHIPTGDSLLLIIRENETDITIATIRVVILLHQRNGEKFLWLAIRKRPLGNASSGLIGKPPVTHEKIHATKLRIHGKEVDASSGSAQDYSIKAAPEVTCMLVNLNVALQGELSDFTVSQL</sequence>
<keyword evidence="7" id="KW-0325">Glycoprotein</keyword>
<keyword evidence="4" id="KW-0646">Protease inhibitor</keyword>
<keyword evidence="3" id="KW-0964">Secreted</keyword>
<dbReference type="SMART" id="SM00609">
    <property type="entry name" value="VIT"/>
    <property type="match status" value="1"/>
</dbReference>
<dbReference type="EMBL" id="JBHFQA010000011">
    <property type="protein sequence ID" value="KAL2091288.1"/>
    <property type="molecule type" value="Genomic_DNA"/>
</dbReference>
<dbReference type="InterPro" id="IPR002035">
    <property type="entry name" value="VWF_A"/>
</dbReference>
<dbReference type="FunFam" id="3.40.50.410:FF:000013">
    <property type="entry name" value="inter-alpha-trypsin inhibitor heavy chain H2"/>
    <property type="match status" value="1"/>
</dbReference>
<feature type="chain" id="PRO_5044787745" description="Inter-alpha-trypsin inhibitor heavy chain H3-like" evidence="8">
    <location>
        <begin position="20"/>
        <end position="941"/>
    </location>
</feature>
<dbReference type="PROSITE" id="PS51468">
    <property type="entry name" value="VIT"/>
    <property type="match status" value="1"/>
</dbReference>
<evidence type="ECO:0000256" key="3">
    <source>
        <dbReference type="ARBA" id="ARBA00022525"/>
    </source>
</evidence>
<keyword evidence="6" id="KW-0722">Serine protease inhibitor</keyword>
<comment type="caution">
    <text evidence="11">The sequence shown here is derived from an EMBL/GenBank/DDBJ whole genome shotgun (WGS) entry which is preliminary data.</text>
</comment>
<keyword evidence="5 8" id="KW-0732">Signal</keyword>
<dbReference type="InterPro" id="IPR013694">
    <property type="entry name" value="VIT"/>
</dbReference>
<evidence type="ECO:0000256" key="2">
    <source>
        <dbReference type="ARBA" id="ARBA00010158"/>
    </source>
</evidence>
<evidence type="ECO:0000256" key="5">
    <source>
        <dbReference type="ARBA" id="ARBA00022729"/>
    </source>
</evidence>
<dbReference type="SUPFAM" id="SSF53300">
    <property type="entry name" value="vWA-like"/>
    <property type="match status" value="1"/>
</dbReference>
<evidence type="ECO:0000256" key="8">
    <source>
        <dbReference type="SAM" id="SignalP"/>
    </source>
</evidence>
<dbReference type="InterPro" id="IPR036465">
    <property type="entry name" value="vWFA_dom_sf"/>
</dbReference>
<dbReference type="PANTHER" id="PTHR10338:SF119">
    <property type="entry name" value="INTER-ALPHA-TRYPSIN INHIBITOR HEAVY CHAIN H4"/>
    <property type="match status" value="1"/>
</dbReference>
<dbReference type="Proteomes" id="UP001591681">
    <property type="component" value="Unassembled WGS sequence"/>
</dbReference>
<dbReference type="Pfam" id="PF08487">
    <property type="entry name" value="VIT"/>
    <property type="match status" value="1"/>
</dbReference>
<proteinExistence type="inferred from homology"/>
<gene>
    <name evidence="11" type="ORF">ACEWY4_013551</name>
</gene>
<organism evidence="11 12">
    <name type="scientific">Coilia grayii</name>
    <name type="common">Gray's grenadier anchovy</name>
    <dbReference type="NCBI Taxonomy" id="363190"/>
    <lineage>
        <taxon>Eukaryota</taxon>
        <taxon>Metazoa</taxon>
        <taxon>Chordata</taxon>
        <taxon>Craniata</taxon>
        <taxon>Vertebrata</taxon>
        <taxon>Euteleostomi</taxon>
        <taxon>Actinopterygii</taxon>
        <taxon>Neopterygii</taxon>
        <taxon>Teleostei</taxon>
        <taxon>Clupei</taxon>
        <taxon>Clupeiformes</taxon>
        <taxon>Clupeoidei</taxon>
        <taxon>Engraulidae</taxon>
        <taxon>Coilinae</taxon>
        <taxon>Coilia</taxon>
    </lineage>
</organism>
<dbReference type="PROSITE" id="PS50234">
    <property type="entry name" value="VWFA"/>
    <property type="match status" value="1"/>
</dbReference>
<evidence type="ECO:0000259" key="10">
    <source>
        <dbReference type="PROSITE" id="PS51468"/>
    </source>
</evidence>
<evidence type="ECO:0008006" key="13">
    <source>
        <dbReference type="Google" id="ProtNLM"/>
    </source>
</evidence>
<dbReference type="AlphaFoldDB" id="A0ABD1JWM0"/>
<dbReference type="InterPro" id="IPR050934">
    <property type="entry name" value="ITIH"/>
</dbReference>
<reference evidence="11 12" key="1">
    <citation type="submission" date="2024-09" db="EMBL/GenBank/DDBJ databases">
        <title>A chromosome-level genome assembly of Gray's grenadier anchovy, Coilia grayii.</title>
        <authorList>
            <person name="Fu Z."/>
        </authorList>
    </citation>
    <scope>NUCLEOTIDE SEQUENCE [LARGE SCALE GENOMIC DNA]</scope>
    <source>
        <strain evidence="11">G4</strain>
        <tissue evidence="11">Muscle</tissue>
    </source>
</reference>
<protein>
    <recommendedName>
        <fullName evidence="13">Inter-alpha-trypsin inhibitor heavy chain H3-like</fullName>
    </recommendedName>
</protein>
<dbReference type="GO" id="GO:0004867">
    <property type="term" value="F:serine-type endopeptidase inhibitor activity"/>
    <property type="evidence" value="ECO:0007669"/>
    <property type="project" value="UniProtKB-KW"/>
</dbReference>
<comment type="subcellular location">
    <subcellularLocation>
        <location evidence="1">Secreted</location>
    </subcellularLocation>
</comment>